<protein>
    <submittedName>
        <fullName evidence="1">Uncharacterized protein</fullName>
    </submittedName>
</protein>
<comment type="caution">
    <text evidence="1">The sequence shown here is derived from an EMBL/GenBank/DDBJ whole genome shotgun (WGS) entry which is preliminary data.</text>
</comment>
<dbReference type="AlphaFoldDB" id="A0A133XTW6"/>
<sequence length="58" mass="6865">MATQAQLKATEKYRKQNIKSFTLKFFPADHDLYEYLQQQPKKAEYLRALSARICKIAK</sequence>
<dbReference type="PATRIC" id="fig|1393034.3.peg.882"/>
<reference evidence="2" key="1">
    <citation type="submission" date="2016-01" db="EMBL/GenBank/DDBJ databases">
        <authorList>
            <person name="Mitreva M."/>
            <person name="Pepin K.H."/>
            <person name="Mihindukulasuriya K.A."/>
            <person name="Fulton R."/>
            <person name="Fronick C."/>
            <person name="O'Laughlin M."/>
            <person name="Miner T."/>
            <person name="Herter B."/>
            <person name="Rosa B.A."/>
            <person name="Cordes M."/>
            <person name="Tomlinson C."/>
            <person name="Wollam A."/>
            <person name="Palsikar V.B."/>
            <person name="Mardis E.R."/>
            <person name="Wilson R.K."/>
        </authorList>
    </citation>
    <scope>NUCLEOTIDE SEQUENCE [LARGE SCALE GENOMIC DNA]</scope>
    <source>
        <strain evidence="2">DNF00019</strain>
    </source>
</reference>
<dbReference type="RefSeq" id="WP_156422857.1">
    <property type="nucleotide sequence ID" value="NZ_KQ959496.1"/>
</dbReference>
<organism evidence="1 2">
    <name type="scientific">Atopobium deltae</name>
    <dbReference type="NCBI Taxonomy" id="1393034"/>
    <lineage>
        <taxon>Bacteria</taxon>
        <taxon>Bacillati</taxon>
        <taxon>Actinomycetota</taxon>
        <taxon>Coriobacteriia</taxon>
        <taxon>Coriobacteriales</taxon>
        <taxon>Atopobiaceae</taxon>
        <taxon>Atopobium</taxon>
    </lineage>
</organism>
<evidence type="ECO:0000313" key="1">
    <source>
        <dbReference type="EMBL" id="KXB34368.1"/>
    </source>
</evidence>
<proteinExistence type="predicted"/>
<keyword evidence="2" id="KW-1185">Reference proteome</keyword>
<dbReference type="EMBL" id="LSCR01000016">
    <property type="protein sequence ID" value="KXB34368.1"/>
    <property type="molecule type" value="Genomic_DNA"/>
</dbReference>
<evidence type="ECO:0000313" key="2">
    <source>
        <dbReference type="Proteomes" id="UP000070675"/>
    </source>
</evidence>
<dbReference type="OrthoDB" id="3183843at2"/>
<gene>
    <name evidence="1" type="ORF">HMPREF3192_00920</name>
</gene>
<dbReference type="Proteomes" id="UP000070675">
    <property type="component" value="Unassembled WGS sequence"/>
</dbReference>
<accession>A0A133XTW6</accession>
<name>A0A133XTW6_9ACTN</name>